<reference evidence="4" key="1">
    <citation type="submission" date="2022-07" db="EMBL/GenBank/DDBJ databases">
        <title>Phylogenomic reconstructions and comparative analyses of Kickxellomycotina fungi.</title>
        <authorList>
            <person name="Reynolds N.K."/>
            <person name="Stajich J.E."/>
            <person name="Barry K."/>
            <person name="Grigoriev I.V."/>
            <person name="Crous P."/>
            <person name="Smith M.E."/>
        </authorList>
    </citation>
    <scope>NUCLEOTIDE SEQUENCE</scope>
    <source>
        <strain evidence="4">IMI 214461</strain>
    </source>
</reference>
<feature type="region of interest" description="Disordered" evidence="2">
    <location>
        <begin position="231"/>
        <end position="264"/>
    </location>
</feature>
<organism evidence="4 5">
    <name type="scientific">Coemansia thaxteri</name>
    <dbReference type="NCBI Taxonomy" id="2663907"/>
    <lineage>
        <taxon>Eukaryota</taxon>
        <taxon>Fungi</taxon>
        <taxon>Fungi incertae sedis</taxon>
        <taxon>Zoopagomycota</taxon>
        <taxon>Kickxellomycotina</taxon>
        <taxon>Kickxellomycetes</taxon>
        <taxon>Kickxellales</taxon>
        <taxon>Kickxellaceae</taxon>
        <taxon>Coemansia</taxon>
    </lineage>
</organism>
<feature type="compositionally biased region" description="Polar residues" evidence="2">
    <location>
        <begin position="801"/>
        <end position="813"/>
    </location>
</feature>
<keyword evidence="5" id="KW-1185">Reference proteome</keyword>
<name>A0A9W8BMI6_9FUNG</name>
<dbReference type="PANTHER" id="PTHR22957">
    <property type="entry name" value="TBC1 DOMAIN FAMILY MEMBER GTPASE-ACTIVATING PROTEIN"/>
    <property type="match status" value="1"/>
</dbReference>
<dbReference type="Pfam" id="PF12068">
    <property type="entry name" value="PH_RBD"/>
    <property type="match status" value="1"/>
</dbReference>
<dbReference type="PROSITE" id="PS50086">
    <property type="entry name" value="TBC_RABGAP"/>
    <property type="match status" value="1"/>
</dbReference>
<dbReference type="EMBL" id="JANBQF010000052">
    <property type="protein sequence ID" value="KAJ2006655.1"/>
    <property type="molecule type" value="Genomic_DNA"/>
</dbReference>
<dbReference type="PANTHER" id="PTHR22957:SF502">
    <property type="entry name" value="SMALL G PROTEIN SIGNALING MODULATOR 2-RELATED"/>
    <property type="match status" value="1"/>
</dbReference>
<evidence type="ECO:0000313" key="4">
    <source>
        <dbReference type="EMBL" id="KAJ2006655.1"/>
    </source>
</evidence>
<protein>
    <submittedName>
        <fullName evidence="4">GTPase activating protein</fullName>
    </submittedName>
</protein>
<dbReference type="InterPro" id="IPR021935">
    <property type="entry name" value="SGSM1/2_RBD"/>
</dbReference>
<dbReference type="SUPFAM" id="SSF47923">
    <property type="entry name" value="Ypt/Rab-GAP domain of gyp1p"/>
    <property type="match status" value="2"/>
</dbReference>
<evidence type="ECO:0000256" key="2">
    <source>
        <dbReference type="SAM" id="MobiDB-lite"/>
    </source>
</evidence>
<sequence length="896" mass="99433">MGGGPVEATSPEFSDYCIVSEVASVRLLYSKSKVYVYRSADKRERIAGFICIVQGPDDQYYIAWTPEALLSEHDRESYVQVELCPNFSGHSGAPDTTDGAQVSISMLSDEGSILVSTEPLSHASSISAIANYAFCKPVGDVSSLLIHPPSLTQWYGSVILNMADGSSLAPMWFHDDESASTLLGMTRHWGGDELLVWLAHAVSIERSLDDPNRYEVRGSKSPHIILSASATPSASTVLPTPQQRAVRSEPPASAQTADARQPRHSTDIIDSAMSGNMDPLIHQVKELRWGILERFSRITRTVKDAASSFIETPVGRQVAPYIPPSLGGFGHAQSAAGSLVKEYEGARIYLAKWAAQHIIDQQHEDGERESRLAAAGPGAASDRRRSRDLGPTSIWEEWITENGDLGAFEVITTNRTADLPQPIRTRPPLSAEQWFGFFEPADGAKNPELRMLADSDSVRKAVFAGGVEEDMRPMVWKYLLGIYPWGCSEQERKDIDKERADEYWVLKDSWLSDPDLKDSEDFVEQSGRIEKDVLRTDRTLPLFATDSVYGGDDEVNVTAHGLPGSSACLEQMKDILMTFHYYDKASLGYVQGMSDLLAPIYSVYQDEPTTFWAFTAFMKRMRSHFLRDQTGMQDELTTMAHLVEIANPQLFRHLEACDASNMFCCYRWLLIWFKREFGFENILRLWEVLWTDYLTDRFVLFVALAILQRHADVIMDHLRSPEEVLKYVQDLSETIDLNDALKGAEMCFYKVRYRVRVVEKSRKERGLPLAACSSSTSPDLSAGSSSNSSSSEPGNIDAGANANQMTELPSSDASADREVPLISFEWEESHQSSPSVVGDKTSPALNSDAFSADRSPDLALSNPSKEDGEAKTLDAAVVLPEISESVHSIFARGYKL</sequence>
<dbReference type="Proteomes" id="UP001150907">
    <property type="component" value="Unassembled WGS sequence"/>
</dbReference>
<accession>A0A9W8BMI6</accession>
<dbReference type="InterPro" id="IPR000195">
    <property type="entry name" value="Rab-GAP-TBC_dom"/>
</dbReference>
<feature type="region of interest" description="Disordered" evidence="2">
    <location>
        <begin position="362"/>
        <end position="388"/>
    </location>
</feature>
<evidence type="ECO:0000259" key="3">
    <source>
        <dbReference type="PROSITE" id="PS50086"/>
    </source>
</evidence>
<dbReference type="SMART" id="SM00164">
    <property type="entry name" value="TBC"/>
    <property type="match status" value="1"/>
</dbReference>
<dbReference type="Gene3D" id="1.10.8.270">
    <property type="entry name" value="putative rabgap domain of human tbc1 domain family member 14 like domains"/>
    <property type="match status" value="1"/>
</dbReference>
<gene>
    <name evidence="4" type="primary">GYP7</name>
    <name evidence="4" type="ORF">H4R26_001251</name>
</gene>
<feature type="compositionally biased region" description="Polar residues" evidence="2">
    <location>
        <begin position="231"/>
        <end position="245"/>
    </location>
</feature>
<evidence type="ECO:0000313" key="5">
    <source>
        <dbReference type="Proteomes" id="UP001150907"/>
    </source>
</evidence>
<dbReference type="Gene3D" id="2.30.29.230">
    <property type="match status" value="1"/>
</dbReference>
<feature type="region of interest" description="Disordered" evidence="2">
    <location>
        <begin position="830"/>
        <end position="870"/>
    </location>
</feature>
<feature type="compositionally biased region" description="Low complexity" evidence="2">
    <location>
        <begin position="777"/>
        <end position="791"/>
    </location>
</feature>
<keyword evidence="1" id="KW-0343">GTPase activation</keyword>
<proteinExistence type="predicted"/>
<evidence type="ECO:0000256" key="1">
    <source>
        <dbReference type="ARBA" id="ARBA00022468"/>
    </source>
</evidence>
<feature type="domain" description="Rab-GAP TBC" evidence="3">
    <location>
        <begin position="466"/>
        <end position="693"/>
    </location>
</feature>
<dbReference type="OrthoDB" id="10264062at2759"/>
<dbReference type="GO" id="GO:0005737">
    <property type="term" value="C:cytoplasm"/>
    <property type="evidence" value="ECO:0007669"/>
    <property type="project" value="UniProtKB-ARBA"/>
</dbReference>
<dbReference type="InterPro" id="IPR035969">
    <property type="entry name" value="Rab-GAP_TBC_sf"/>
</dbReference>
<dbReference type="AlphaFoldDB" id="A0A9W8BMI6"/>
<dbReference type="Pfam" id="PF00566">
    <property type="entry name" value="RabGAP-TBC"/>
    <property type="match status" value="1"/>
</dbReference>
<dbReference type="GO" id="GO:0005096">
    <property type="term" value="F:GTPase activator activity"/>
    <property type="evidence" value="ECO:0007669"/>
    <property type="project" value="UniProtKB-KW"/>
</dbReference>
<comment type="caution">
    <text evidence="4">The sequence shown here is derived from an EMBL/GenBank/DDBJ whole genome shotgun (WGS) entry which is preliminary data.</text>
</comment>
<dbReference type="Gene3D" id="1.10.472.80">
    <property type="entry name" value="Ypt/Rab-GAP domain of gyp1p, domain 3"/>
    <property type="match status" value="1"/>
</dbReference>
<feature type="compositionally biased region" description="Basic and acidic residues" evidence="2">
    <location>
        <begin position="362"/>
        <end position="371"/>
    </location>
</feature>
<feature type="region of interest" description="Disordered" evidence="2">
    <location>
        <begin position="768"/>
        <end position="814"/>
    </location>
</feature>